<proteinExistence type="predicted"/>
<feature type="chain" id="PRO_5028920355" evidence="1">
    <location>
        <begin position="29"/>
        <end position="118"/>
    </location>
</feature>
<name>A0A7H1NPE2_9PROT</name>
<gene>
    <name evidence="2" type="ORF">JGUZn3_04020</name>
</gene>
<evidence type="ECO:0000256" key="1">
    <source>
        <dbReference type="SAM" id="SignalP"/>
    </source>
</evidence>
<dbReference type="EMBL" id="CP060244">
    <property type="protein sequence ID" value="QNT77652.1"/>
    <property type="molecule type" value="Genomic_DNA"/>
</dbReference>
<accession>A0A7H1NPE2</accession>
<dbReference type="AlphaFoldDB" id="A0A7H1NPE2"/>
<organism evidence="2 3">
    <name type="scientific">Entomobacter blattae</name>
    <dbReference type="NCBI Taxonomy" id="2762277"/>
    <lineage>
        <taxon>Bacteria</taxon>
        <taxon>Pseudomonadati</taxon>
        <taxon>Pseudomonadota</taxon>
        <taxon>Alphaproteobacteria</taxon>
        <taxon>Acetobacterales</taxon>
        <taxon>Acetobacteraceae</taxon>
        <taxon>Entomobacter</taxon>
    </lineage>
</organism>
<keyword evidence="3" id="KW-1185">Reference proteome</keyword>
<keyword evidence="1" id="KW-0732">Signal</keyword>
<dbReference type="KEGG" id="ebla:JGUZn3_04020"/>
<reference evidence="2 3" key="1">
    <citation type="submission" date="2020-08" db="EMBL/GenBank/DDBJ databases">
        <title>Complete genome sequence of Entomobacter blattae G55GP.</title>
        <authorList>
            <person name="Poehlein A."/>
            <person name="Guzman J."/>
            <person name="Daniel R."/>
            <person name="Vilcinskas A."/>
        </authorList>
    </citation>
    <scope>NUCLEOTIDE SEQUENCE [LARGE SCALE GENOMIC DNA]</scope>
    <source>
        <strain evidence="2 3">G55GP</strain>
    </source>
</reference>
<evidence type="ECO:0000313" key="2">
    <source>
        <dbReference type="EMBL" id="QNT77652.1"/>
    </source>
</evidence>
<protein>
    <submittedName>
        <fullName evidence="2">Uncharacterized protein</fullName>
    </submittedName>
</protein>
<dbReference type="RefSeq" id="WP_203414088.1">
    <property type="nucleotide sequence ID" value="NZ_CP060244.1"/>
</dbReference>
<evidence type="ECO:0000313" key="3">
    <source>
        <dbReference type="Proteomes" id="UP000516349"/>
    </source>
</evidence>
<dbReference type="Proteomes" id="UP000516349">
    <property type="component" value="Chromosome"/>
</dbReference>
<sequence length="118" mass="12822">MIKKTLFFMASCFVFSSLYLSTGGSAWAAGTLQLCDIAQGKIRMCQGLYSGSAVVNTTGTHYQRCSVALGKKQSCSGPYTGESVLFSPQGEYELCFLKKGYVTSCQPHFTGHVVVERH</sequence>
<feature type="signal peptide" evidence="1">
    <location>
        <begin position="1"/>
        <end position="28"/>
    </location>
</feature>